<feature type="compositionally biased region" description="Polar residues" evidence="7">
    <location>
        <begin position="149"/>
        <end position="165"/>
    </location>
</feature>
<keyword evidence="5" id="KW-0460">Magnesium</keyword>
<dbReference type="InterPro" id="IPR008949">
    <property type="entry name" value="Isoprenoid_synthase_dom_sf"/>
</dbReference>
<sequence length="659" mass="72237">MQNNKNLANEISEFRAKKSRNGQIFLKNDDGASNLSGSQTLPKSQNLAYLNQAQIPAPSLDENKVEILPQTPKKSTTNFADSGIRSVRFVRMQTLNLAQRQAANSPQNLKRGIVLNLLHKNSQNKSDFTFAALQCGFKKLTPKIFAEQTRFSPQKKTPQTATPSRKPQAPINCVKNQNLSRDLVVNLSQNKPYFSLGSSQIRIKKRAFSFIAAQAKIFPQKKSDFVCGLPQAEVGRAKAYKQTRFFARILPRAMDAFQKSQAPIIRSKIQILPCGVALNLSQNESNLTRNLPQNNFKGRIVADGQSRITQNFRTDATQNRFRILNETRSKNGPENPTQGPKNRANSISLNAAKGSCFTSGTNLQPGINQTAPSAADQDALLAEFKAFLGAHLPSNPSFHPCFDEALSYTLKSGGKHFRAMLVAGVVAAVRPERKEAAFHVALAFETMHSYSLIHDDLPAMDDSDLRRGQPSLHVKFDEVTAILAGDALNTHAFYQIARAPLDADARIKCVEILSRNAGIYGMALGQAVDCYFENQKLGLEELKFLHIHKTARLIAASLQAGCVVAGLDETEAARIYDIGLDLGLAFQIADDIIDATQSAETAGKPTHNDGAKNSFTNLLGVEGAVQAKNELIAKIERELGTVHAGIRAIVMGLIDKHLR</sequence>
<dbReference type="EC" id="2.5.1.10" evidence="8"/>
<dbReference type="GO" id="GO:0004337">
    <property type="term" value="F:(2E,6E)-farnesyl diphosphate synthase activity"/>
    <property type="evidence" value="ECO:0007669"/>
    <property type="project" value="UniProtKB-EC"/>
</dbReference>
<protein>
    <submittedName>
        <fullName evidence="8">Geranyl diphosphate synthase / farnesyl diphosphate synthase</fullName>
        <ecNumber evidence="8">2.5.1.1</ecNumber>
        <ecNumber evidence="8">2.5.1.10</ecNumber>
    </submittedName>
</protein>
<dbReference type="PROSITE" id="PS00723">
    <property type="entry name" value="POLYPRENYL_SYNTHASE_1"/>
    <property type="match status" value="1"/>
</dbReference>
<dbReference type="Pfam" id="PF00348">
    <property type="entry name" value="polyprenyl_synt"/>
    <property type="match status" value="1"/>
</dbReference>
<evidence type="ECO:0000256" key="2">
    <source>
        <dbReference type="ARBA" id="ARBA00006706"/>
    </source>
</evidence>
<feature type="region of interest" description="Disordered" evidence="7">
    <location>
        <begin position="325"/>
        <end position="345"/>
    </location>
</feature>
<dbReference type="PANTHER" id="PTHR43281:SF1">
    <property type="entry name" value="FARNESYL DIPHOSPHATE SYNTHASE"/>
    <property type="match status" value="1"/>
</dbReference>
<dbReference type="AlphaFoldDB" id="A0A6G5QJD3"/>
<dbReference type="Proteomes" id="UP000502377">
    <property type="component" value="Chromosome"/>
</dbReference>
<dbReference type="KEGG" id="crx:CRECT_0113"/>
<dbReference type="SFLD" id="SFLDS00005">
    <property type="entry name" value="Isoprenoid_Synthase_Type_I"/>
    <property type="match status" value="1"/>
</dbReference>
<dbReference type="GO" id="GO:0004161">
    <property type="term" value="F:dimethylallyltranstransferase activity"/>
    <property type="evidence" value="ECO:0007669"/>
    <property type="project" value="UniProtKB-EC"/>
</dbReference>
<dbReference type="SUPFAM" id="SSF48576">
    <property type="entry name" value="Terpenoid synthases"/>
    <property type="match status" value="1"/>
</dbReference>
<gene>
    <name evidence="8" type="primary">ispA</name>
    <name evidence="8" type="ORF">CRECT_0113</name>
</gene>
<comment type="cofactor">
    <cofactor evidence="1">
        <name>Mg(2+)</name>
        <dbReference type="ChEBI" id="CHEBI:18420"/>
    </cofactor>
</comment>
<evidence type="ECO:0000256" key="6">
    <source>
        <dbReference type="ARBA" id="ARBA00023229"/>
    </source>
</evidence>
<dbReference type="InterPro" id="IPR033749">
    <property type="entry name" value="Polyprenyl_synt_CS"/>
</dbReference>
<feature type="compositionally biased region" description="Polar residues" evidence="7">
    <location>
        <begin position="332"/>
        <end position="345"/>
    </location>
</feature>
<evidence type="ECO:0000256" key="1">
    <source>
        <dbReference type="ARBA" id="ARBA00001946"/>
    </source>
</evidence>
<name>A0A6G5QJD3_CAMRE</name>
<dbReference type="GO" id="GO:0016114">
    <property type="term" value="P:terpenoid biosynthetic process"/>
    <property type="evidence" value="ECO:0007669"/>
    <property type="project" value="UniProtKB-ARBA"/>
</dbReference>
<dbReference type="PANTHER" id="PTHR43281">
    <property type="entry name" value="FARNESYL DIPHOSPHATE SYNTHASE"/>
    <property type="match status" value="1"/>
</dbReference>
<evidence type="ECO:0000256" key="3">
    <source>
        <dbReference type="ARBA" id="ARBA00022679"/>
    </source>
</evidence>
<keyword evidence="3 8" id="KW-0808">Transferase</keyword>
<dbReference type="SMR" id="A0A6G5QJD3"/>
<reference evidence="8 9" key="1">
    <citation type="submission" date="2016-07" db="EMBL/GenBank/DDBJ databases">
        <title>Comparative genomics of the Campylobacter concisus group.</title>
        <authorList>
            <person name="Miller W.G."/>
            <person name="Yee E."/>
            <person name="Chapman M.H."/>
            <person name="Huynh S."/>
            <person name="Bono J.L."/>
            <person name="On S.L.W."/>
            <person name="StLeger J."/>
            <person name="Foster G."/>
            <person name="Parker C.T."/>
        </authorList>
    </citation>
    <scope>NUCLEOTIDE SEQUENCE [LARGE SCALE GENOMIC DNA]</scope>
    <source>
        <strain evidence="8 9">ATCC 33238</strain>
    </source>
</reference>
<dbReference type="Gene3D" id="1.10.600.10">
    <property type="entry name" value="Farnesyl Diphosphate Synthase"/>
    <property type="match status" value="1"/>
</dbReference>
<evidence type="ECO:0000313" key="9">
    <source>
        <dbReference type="Proteomes" id="UP000502377"/>
    </source>
</evidence>
<dbReference type="EC" id="2.5.1.1" evidence="8"/>
<keyword evidence="6" id="KW-0414">Isoprene biosynthesis</keyword>
<evidence type="ECO:0000256" key="5">
    <source>
        <dbReference type="ARBA" id="ARBA00022842"/>
    </source>
</evidence>
<evidence type="ECO:0000256" key="4">
    <source>
        <dbReference type="ARBA" id="ARBA00022723"/>
    </source>
</evidence>
<comment type="similarity">
    <text evidence="2">Belongs to the FPP/GGPP synthase family.</text>
</comment>
<organism evidence="8 9">
    <name type="scientific">Campylobacter rectus</name>
    <name type="common">Wolinella recta</name>
    <dbReference type="NCBI Taxonomy" id="203"/>
    <lineage>
        <taxon>Bacteria</taxon>
        <taxon>Pseudomonadati</taxon>
        <taxon>Campylobacterota</taxon>
        <taxon>Epsilonproteobacteria</taxon>
        <taxon>Campylobacterales</taxon>
        <taxon>Campylobacteraceae</taxon>
        <taxon>Campylobacter</taxon>
    </lineage>
</organism>
<dbReference type="FunFam" id="1.10.600.10:FF:000001">
    <property type="entry name" value="Geranylgeranyl diphosphate synthase"/>
    <property type="match status" value="1"/>
</dbReference>
<keyword evidence="4" id="KW-0479">Metal-binding</keyword>
<dbReference type="PROSITE" id="PS00444">
    <property type="entry name" value="POLYPRENYL_SYNTHASE_2"/>
    <property type="match status" value="1"/>
</dbReference>
<dbReference type="SFLD" id="SFLDG01017">
    <property type="entry name" value="Polyprenyl_Transferase_Like"/>
    <property type="match status" value="1"/>
</dbReference>
<evidence type="ECO:0000256" key="7">
    <source>
        <dbReference type="SAM" id="MobiDB-lite"/>
    </source>
</evidence>
<proteinExistence type="inferred from homology"/>
<evidence type="ECO:0000313" key="8">
    <source>
        <dbReference type="EMBL" id="QCD45823.1"/>
    </source>
</evidence>
<accession>A0A6G5QJD3</accession>
<dbReference type="GO" id="GO:0046872">
    <property type="term" value="F:metal ion binding"/>
    <property type="evidence" value="ECO:0007669"/>
    <property type="project" value="UniProtKB-KW"/>
</dbReference>
<dbReference type="InterPro" id="IPR000092">
    <property type="entry name" value="Polyprenyl_synt"/>
</dbReference>
<dbReference type="EMBL" id="CP012543">
    <property type="protein sequence ID" value="QCD45823.1"/>
    <property type="molecule type" value="Genomic_DNA"/>
</dbReference>
<dbReference type="CDD" id="cd00685">
    <property type="entry name" value="Trans_IPPS_HT"/>
    <property type="match status" value="1"/>
</dbReference>
<feature type="region of interest" description="Disordered" evidence="7">
    <location>
        <begin position="148"/>
        <end position="170"/>
    </location>
</feature>